<sequence>MDLYHGAQSYQRPAKQNKIASQRQYRVKEGDGFEELKDAIRSVTGETPQTRHETLKKAAELLWDLSREHGAISRHEPLPPLEYSSASPYEADQGSRTAYGTRFQLVDDWTLEIPRTSQRDVEKRYCIKDNEQ</sequence>
<dbReference type="GeneID" id="64600189"/>
<feature type="region of interest" description="Disordered" evidence="1">
    <location>
        <begin position="74"/>
        <end position="94"/>
    </location>
</feature>
<dbReference type="OrthoDB" id="2680604at2759"/>
<dbReference type="SUPFAM" id="SSF47459">
    <property type="entry name" value="HLH, helix-loop-helix DNA-binding domain"/>
    <property type="match status" value="1"/>
</dbReference>
<name>A0A9P7ATV4_9AGAM</name>
<dbReference type="Proteomes" id="UP000719766">
    <property type="component" value="Unassembled WGS sequence"/>
</dbReference>
<feature type="region of interest" description="Disordered" evidence="1">
    <location>
        <begin position="1"/>
        <end position="25"/>
    </location>
</feature>
<dbReference type="InterPro" id="IPR011598">
    <property type="entry name" value="bHLH_dom"/>
</dbReference>
<protein>
    <recommendedName>
        <fullName evidence="2">BHLH domain-containing protein</fullName>
    </recommendedName>
</protein>
<evidence type="ECO:0000256" key="1">
    <source>
        <dbReference type="SAM" id="MobiDB-lite"/>
    </source>
</evidence>
<reference evidence="3" key="1">
    <citation type="journal article" date="2020" name="New Phytol.">
        <title>Comparative genomics reveals dynamic genome evolution in host specialist ectomycorrhizal fungi.</title>
        <authorList>
            <person name="Lofgren L.A."/>
            <person name="Nguyen N.H."/>
            <person name="Vilgalys R."/>
            <person name="Ruytinx J."/>
            <person name="Liao H.L."/>
            <person name="Branco S."/>
            <person name="Kuo A."/>
            <person name="LaButti K."/>
            <person name="Lipzen A."/>
            <person name="Andreopoulos W."/>
            <person name="Pangilinan J."/>
            <person name="Riley R."/>
            <person name="Hundley H."/>
            <person name="Na H."/>
            <person name="Barry K."/>
            <person name="Grigoriev I.V."/>
            <person name="Stajich J.E."/>
            <person name="Kennedy P.G."/>
        </authorList>
    </citation>
    <scope>NUCLEOTIDE SEQUENCE</scope>
    <source>
        <strain evidence="3">S12</strain>
    </source>
</reference>
<dbReference type="PROSITE" id="PS50888">
    <property type="entry name" value="BHLH"/>
    <property type="match status" value="1"/>
</dbReference>
<dbReference type="InterPro" id="IPR036638">
    <property type="entry name" value="HLH_DNA-bd_sf"/>
</dbReference>
<feature type="domain" description="BHLH" evidence="2">
    <location>
        <begin position="13"/>
        <end position="65"/>
    </location>
</feature>
<accession>A0A9P7ATV4</accession>
<dbReference type="AlphaFoldDB" id="A0A9P7ATV4"/>
<gene>
    <name evidence="3" type="ORF">HD556DRAFT_1442234</name>
</gene>
<dbReference type="GO" id="GO:0046983">
    <property type="term" value="F:protein dimerization activity"/>
    <property type="evidence" value="ECO:0007669"/>
    <property type="project" value="InterPro"/>
</dbReference>
<proteinExistence type="predicted"/>
<evidence type="ECO:0000259" key="2">
    <source>
        <dbReference type="PROSITE" id="PS50888"/>
    </source>
</evidence>
<dbReference type="EMBL" id="JABBWE010000022">
    <property type="protein sequence ID" value="KAG1795390.1"/>
    <property type="molecule type" value="Genomic_DNA"/>
</dbReference>
<organism evidence="3 4">
    <name type="scientific">Suillus plorans</name>
    <dbReference type="NCBI Taxonomy" id="116603"/>
    <lineage>
        <taxon>Eukaryota</taxon>
        <taxon>Fungi</taxon>
        <taxon>Dikarya</taxon>
        <taxon>Basidiomycota</taxon>
        <taxon>Agaricomycotina</taxon>
        <taxon>Agaricomycetes</taxon>
        <taxon>Agaricomycetidae</taxon>
        <taxon>Boletales</taxon>
        <taxon>Suillineae</taxon>
        <taxon>Suillaceae</taxon>
        <taxon>Suillus</taxon>
    </lineage>
</organism>
<dbReference type="RefSeq" id="XP_041161263.1">
    <property type="nucleotide sequence ID" value="XM_041306425.1"/>
</dbReference>
<comment type="caution">
    <text evidence="3">The sequence shown here is derived from an EMBL/GenBank/DDBJ whole genome shotgun (WGS) entry which is preliminary data.</text>
</comment>
<keyword evidence="4" id="KW-1185">Reference proteome</keyword>
<evidence type="ECO:0000313" key="3">
    <source>
        <dbReference type="EMBL" id="KAG1795390.1"/>
    </source>
</evidence>
<evidence type="ECO:0000313" key="4">
    <source>
        <dbReference type="Proteomes" id="UP000719766"/>
    </source>
</evidence>